<organism evidence="10">
    <name type="scientific">Xanthomonas euroxanthea</name>
    <dbReference type="NCBI Taxonomy" id="2259622"/>
    <lineage>
        <taxon>Bacteria</taxon>
        <taxon>Pseudomonadati</taxon>
        <taxon>Pseudomonadota</taxon>
        <taxon>Gammaproteobacteria</taxon>
        <taxon>Lysobacterales</taxon>
        <taxon>Lysobacteraceae</taxon>
        <taxon>Xanthomonas</taxon>
    </lineage>
</organism>
<protein>
    <recommendedName>
        <fullName evidence="6">pectin lyase</fullName>
        <ecNumber evidence="6">4.2.2.10</ecNumber>
    </recommendedName>
</protein>
<comment type="similarity">
    <text evidence="7">Belongs to the polysaccharide lyase 1 family.</text>
</comment>
<dbReference type="KEGG" id="xeu:XSP_000069"/>
<dbReference type="PANTHER" id="PTHR31683">
    <property type="entry name" value="PECTATE LYASE 18-RELATED"/>
    <property type="match status" value="1"/>
</dbReference>
<keyword evidence="7" id="KW-0964">Secreted</keyword>
<dbReference type="GO" id="GO:0030570">
    <property type="term" value="F:pectate lyase activity"/>
    <property type="evidence" value="ECO:0007669"/>
    <property type="project" value="InterPro"/>
</dbReference>
<evidence type="ECO:0000256" key="7">
    <source>
        <dbReference type="RuleBase" id="RU361173"/>
    </source>
</evidence>
<feature type="chain" id="PRO_5033964491" description="pectin lyase" evidence="8">
    <location>
        <begin position="36"/>
        <end position="425"/>
    </location>
</feature>
<feature type="signal peptide" evidence="8">
    <location>
        <begin position="1"/>
        <end position="35"/>
    </location>
</feature>
<evidence type="ECO:0000256" key="1">
    <source>
        <dbReference type="ARBA" id="ARBA00023157"/>
    </source>
</evidence>
<evidence type="ECO:0000256" key="4">
    <source>
        <dbReference type="ARBA" id="ARBA00036818"/>
    </source>
</evidence>
<dbReference type="Gene3D" id="2.160.20.10">
    <property type="entry name" value="Single-stranded right-handed beta-helix, Pectin lyase-like"/>
    <property type="match status" value="1"/>
</dbReference>
<dbReference type="RefSeq" id="WP_119130048.1">
    <property type="nucleotide sequence ID" value="NZ_LR861803.1"/>
</dbReference>
<evidence type="ECO:0000259" key="9">
    <source>
        <dbReference type="SMART" id="SM00656"/>
    </source>
</evidence>
<evidence type="ECO:0000313" key="12">
    <source>
        <dbReference type="Proteomes" id="UP000515493"/>
    </source>
</evidence>
<dbReference type="InterPro" id="IPR045032">
    <property type="entry name" value="PEL"/>
</dbReference>
<keyword evidence="7" id="KW-0624">Polysaccharide degradation</keyword>
<gene>
    <name evidence="10" type="ORF">XSP_000069</name>
</gene>
<accession>A0A8E4DM04</accession>
<keyword evidence="3 7" id="KW-0456">Lyase</keyword>
<dbReference type="GeneID" id="79387422"/>
<evidence type="ECO:0000256" key="6">
    <source>
        <dbReference type="ARBA" id="ARBA00039082"/>
    </source>
</evidence>
<dbReference type="PANTHER" id="PTHR31683:SF67">
    <property type="entry name" value="PECTIN LYASE F-RELATED"/>
    <property type="match status" value="1"/>
</dbReference>
<comment type="function">
    <text evidence="5">Pectinolytic enzymes consist of four classes of enzymes: pectin lyase, polygalacturonase, pectin methylesterase and rhamnogalacturonase. Among pectinolytic enzymes, pectin lyase is the most important in depolymerization of pectin, since it cleaves internal glycosidic bonds of highly methylated pectins.</text>
</comment>
<evidence type="ECO:0000313" key="11">
    <source>
        <dbReference type="EMBL" id="CAD1785857.1"/>
    </source>
</evidence>
<keyword evidence="1" id="KW-1015">Disulfide bond</keyword>
<dbReference type="SUPFAM" id="SSF51126">
    <property type="entry name" value="Pectin lyase-like"/>
    <property type="match status" value="1"/>
</dbReference>
<dbReference type="Proteomes" id="UP000515493">
    <property type="component" value="Chromosome"/>
</dbReference>
<dbReference type="EMBL" id="LR861803">
    <property type="protein sequence ID" value="CAD1785857.1"/>
    <property type="molecule type" value="Genomic_DNA"/>
</dbReference>
<keyword evidence="2" id="KW-0325">Glycoprotein</keyword>
<comment type="catalytic activity">
    <reaction evidence="4">
        <text>Eliminative cleavage of (1-&gt;4)-alpha-D-galacturonan methyl ester to give oligosaccharides with 4-deoxy-6-O-methyl-alpha-D-galact-4-enuronosyl groups at their non-reducing ends.</text>
        <dbReference type="EC" id="4.2.2.10"/>
    </reaction>
</comment>
<evidence type="ECO:0000256" key="2">
    <source>
        <dbReference type="ARBA" id="ARBA00023180"/>
    </source>
</evidence>
<proteinExistence type="inferred from homology"/>
<evidence type="ECO:0000256" key="8">
    <source>
        <dbReference type="SAM" id="SignalP"/>
    </source>
</evidence>
<sequence length="425" mass="44356">MIDVIKRQIFSRRSVMGPVFSTVMLLAGTTTAALASEPVGFGAGTTGGTGGEVVDVSTPAELKDALCQRYQGANCIDDTPRIIRLNTVIDFRGTEGTISGKGCVYSDRQCVGPTGKQEKILDVLGYCGTGPTFPMTYDSAAASALLVGSNKTVIGIGASAGIKGKGLTMTGGVSNIIVRNLSITDINEGIVFAGDAITVDNASSIWIDHNAFARIGRQMIVTGWGAAKAMTISNNTFDGETAYGHYCNGRSSWILLLNGDAEEITLVANHFRATAGRSPEMGTPAGGTGGVIHLVNNLYTSNFYIGASATTTVSLLMEGNYFTPGGEFFVPITDTPGDLVFAPLDENVSSTGSLCSQMLGRSCVTSYTETGHAAFFLNTKVMENISGNATWKNAIGSVRPMMSNDVAKSVAANAGPRVDPDSVSR</sequence>
<reference evidence="10 12" key="1">
    <citation type="submission" date="2020-07" db="EMBL/GenBank/DDBJ databases">
        <authorList>
            <person name="Teixeira M."/>
        </authorList>
    </citation>
    <scope>NUCLEOTIDE SEQUENCE</scope>
    <source>
        <strain evidence="11">1</strain>
        <strain evidence="10">Xanthomonas sp. CPBF 367</strain>
    </source>
</reference>
<dbReference type="InterPro" id="IPR011050">
    <property type="entry name" value="Pectin_lyase_fold/virulence"/>
</dbReference>
<evidence type="ECO:0000313" key="10">
    <source>
        <dbReference type="EMBL" id="CAD0308942.1"/>
    </source>
</evidence>
<keyword evidence="7" id="KW-0119">Carbohydrate metabolism</keyword>
<evidence type="ECO:0000256" key="5">
    <source>
        <dbReference type="ARBA" id="ARBA00037631"/>
    </source>
</evidence>
<comment type="subcellular location">
    <subcellularLocation>
        <location evidence="7">Secreted</location>
    </subcellularLocation>
</comment>
<dbReference type="EC" id="4.2.2.10" evidence="6"/>
<dbReference type="AlphaFoldDB" id="A0A8E4DM04"/>
<name>A0A8E4DM04_9XANT</name>
<dbReference type="GO" id="GO:0005576">
    <property type="term" value="C:extracellular region"/>
    <property type="evidence" value="ECO:0007669"/>
    <property type="project" value="UniProtKB-SubCell"/>
</dbReference>
<dbReference type="SMART" id="SM00656">
    <property type="entry name" value="Amb_all"/>
    <property type="match status" value="1"/>
</dbReference>
<dbReference type="Pfam" id="PF00544">
    <property type="entry name" value="Pectate_lyase_4"/>
    <property type="match status" value="1"/>
</dbReference>
<keyword evidence="8" id="KW-0732">Signal</keyword>
<feature type="domain" description="Pectate lyase" evidence="9">
    <location>
        <begin position="116"/>
        <end position="328"/>
    </location>
</feature>
<dbReference type="InterPro" id="IPR002022">
    <property type="entry name" value="Pec_lyase"/>
</dbReference>
<evidence type="ECO:0000256" key="3">
    <source>
        <dbReference type="ARBA" id="ARBA00023239"/>
    </source>
</evidence>
<dbReference type="InterPro" id="IPR012334">
    <property type="entry name" value="Pectin_lyas_fold"/>
</dbReference>
<dbReference type="EMBL" id="LR824641">
    <property type="protein sequence ID" value="CAD0308942.1"/>
    <property type="molecule type" value="Genomic_DNA"/>
</dbReference>
<dbReference type="GO" id="GO:0000272">
    <property type="term" value="P:polysaccharide catabolic process"/>
    <property type="evidence" value="ECO:0007669"/>
    <property type="project" value="UniProtKB-KW"/>
</dbReference>
<dbReference type="GO" id="GO:0047490">
    <property type="term" value="F:pectin lyase activity"/>
    <property type="evidence" value="ECO:0007669"/>
    <property type="project" value="UniProtKB-EC"/>
</dbReference>